<dbReference type="Proteomes" id="UP001152604">
    <property type="component" value="Unassembled WGS sequence"/>
</dbReference>
<name>A0ABM9E782_9HYPH</name>
<sequence length="246" mass="27165">MKPVVFVGPTVDVRTALALLKAEYRSPARQGDILRSVLDGVPAIGLIDGYFERVPSVWHKEILVALARGTHVYGSSSMGALRASELHSFGMRGVGKVFQSYQEGRIEDDDEVAIQHAPPELGYAPLSEAMVNIRATLTAALEAKVIGAALAASLTRIAKQTHYKNRSYENLIRHGRENGLSIDCLSRFESWLGNGKVDQKRLDALELLKEMAKDQKRDFRVRSLPPVVVERSLSCQTLLESLGKRN</sequence>
<gene>
    <name evidence="2" type="ORF">MES4922_40012</name>
</gene>
<keyword evidence="3" id="KW-1185">Reference proteome</keyword>
<evidence type="ECO:0000313" key="3">
    <source>
        <dbReference type="Proteomes" id="UP001152604"/>
    </source>
</evidence>
<dbReference type="EMBL" id="CAKXZS010000034">
    <property type="protein sequence ID" value="CAH2404999.1"/>
    <property type="molecule type" value="Genomic_DNA"/>
</dbReference>
<comment type="caution">
    <text evidence="2">The sequence shown here is derived from an EMBL/GenBank/DDBJ whole genome shotgun (WGS) entry which is preliminary data.</text>
</comment>
<accession>A0ABM9E782</accession>
<dbReference type="InterPro" id="IPR012924">
    <property type="entry name" value="TfuA_core"/>
</dbReference>
<protein>
    <recommendedName>
        <fullName evidence="1">TfuA-like core domain-containing protein</fullName>
    </recommendedName>
</protein>
<feature type="domain" description="TfuA-like core" evidence="1">
    <location>
        <begin position="48"/>
        <end position="167"/>
    </location>
</feature>
<dbReference type="RefSeq" id="WP_254027090.1">
    <property type="nucleotide sequence ID" value="NZ_CAKXZS010000034.1"/>
</dbReference>
<dbReference type="Pfam" id="PF07812">
    <property type="entry name" value="TfuA"/>
    <property type="match status" value="1"/>
</dbReference>
<organism evidence="2 3">
    <name type="scientific">Mesorhizobium ventifaucium</name>
    <dbReference type="NCBI Taxonomy" id="666020"/>
    <lineage>
        <taxon>Bacteria</taxon>
        <taxon>Pseudomonadati</taxon>
        <taxon>Pseudomonadota</taxon>
        <taxon>Alphaproteobacteria</taxon>
        <taxon>Hyphomicrobiales</taxon>
        <taxon>Phyllobacteriaceae</taxon>
        <taxon>Mesorhizobium</taxon>
    </lineage>
</organism>
<reference evidence="2" key="1">
    <citation type="submission" date="2022-03" db="EMBL/GenBank/DDBJ databases">
        <authorList>
            <person name="Brunel B."/>
        </authorList>
    </citation>
    <scope>NUCLEOTIDE SEQUENCE</scope>
    <source>
        <strain evidence="2">STM4922sample</strain>
    </source>
</reference>
<evidence type="ECO:0000259" key="1">
    <source>
        <dbReference type="Pfam" id="PF07812"/>
    </source>
</evidence>
<evidence type="ECO:0000313" key="2">
    <source>
        <dbReference type="EMBL" id="CAH2404999.1"/>
    </source>
</evidence>
<proteinExistence type="predicted"/>